<dbReference type="Proteomes" id="UP001157914">
    <property type="component" value="Unassembled WGS sequence"/>
</dbReference>
<dbReference type="RefSeq" id="WP_155190212.1">
    <property type="nucleotide sequence ID" value="NZ_BAAAEA010000001.1"/>
</dbReference>
<protein>
    <recommendedName>
        <fullName evidence="3">Oxidoreductase molybdopterin-binding domain-containing protein</fullName>
    </recommendedName>
</protein>
<keyword evidence="2" id="KW-1185">Reference proteome</keyword>
<dbReference type="InterPro" id="IPR036374">
    <property type="entry name" value="OxRdtase_Mopterin-bd_sf"/>
</dbReference>
<dbReference type="Gene3D" id="3.90.420.10">
    <property type="entry name" value="Oxidoreductase, molybdopterin-binding domain"/>
    <property type="match status" value="1"/>
</dbReference>
<name>A0ABY1PFE1_9HYPH</name>
<sequence length="165" mass="18030">MIWSVSRPGSWLAGIAFFLTSITGNVAAGEEVILEISGKIKGGGVAQFTRKDLEAIGHSEIKTGTPWHDGVVHFEGVLLSDLIDHVDGQGRDLLVSALNNYSATIPSSDLKRHMPLLAMKLDGKYMKIEDKGPLFVIYPFDADPKLGSELFYSRSVWQVSAIEVK</sequence>
<reference evidence="1 2" key="1">
    <citation type="submission" date="2017-05" db="EMBL/GenBank/DDBJ databases">
        <authorList>
            <person name="Varghese N."/>
            <person name="Submissions S."/>
        </authorList>
    </citation>
    <scope>NUCLEOTIDE SEQUENCE [LARGE SCALE GENOMIC DNA]</scope>
    <source>
        <strain evidence="1 2">DSM 15949</strain>
    </source>
</reference>
<evidence type="ECO:0000313" key="2">
    <source>
        <dbReference type="Proteomes" id="UP001157914"/>
    </source>
</evidence>
<dbReference type="EMBL" id="FXTT01000005">
    <property type="protein sequence ID" value="SMP33176.1"/>
    <property type="molecule type" value="Genomic_DNA"/>
</dbReference>
<evidence type="ECO:0008006" key="3">
    <source>
        <dbReference type="Google" id="ProtNLM"/>
    </source>
</evidence>
<gene>
    <name evidence="1" type="ORF">SAMN06265374_3684</name>
</gene>
<evidence type="ECO:0000313" key="1">
    <source>
        <dbReference type="EMBL" id="SMP33176.1"/>
    </source>
</evidence>
<accession>A0ABY1PFE1</accession>
<dbReference type="SUPFAM" id="SSF56524">
    <property type="entry name" value="Oxidoreductase molybdopterin-binding domain"/>
    <property type="match status" value="1"/>
</dbReference>
<comment type="caution">
    <text evidence="1">The sequence shown here is derived from an EMBL/GenBank/DDBJ whole genome shotgun (WGS) entry which is preliminary data.</text>
</comment>
<organism evidence="1 2">
    <name type="scientific">Roseibium denhamense</name>
    <dbReference type="NCBI Taxonomy" id="76305"/>
    <lineage>
        <taxon>Bacteria</taxon>
        <taxon>Pseudomonadati</taxon>
        <taxon>Pseudomonadota</taxon>
        <taxon>Alphaproteobacteria</taxon>
        <taxon>Hyphomicrobiales</taxon>
        <taxon>Stappiaceae</taxon>
        <taxon>Roseibium</taxon>
    </lineage>
</organism>
<proteinExistence type="predicted"/>